<evidence type="ECO:0000313" key="3">
    <source>
        <dbReference type="Proteomes" id="UP001311915"/>
    </source>
</evidence>
<evidence type="ECO:0000259" key="1">
    <source>
        <dbReference type="Pfam" id="PF13966"/>
    </source>
</evidence>
<dbReference type="PANTHER" id="PTHR33116:SF66">
    <property type="entry name" value="REVERSE TRANSCRIPTASE ZINC-BINDING DOMAIN-CONTAINING PROTEIN"/>
    <property type="match status" value="1"/>
</dbReference>
<accession>A0AAV9K3R1</accession>
<organism evidence="2 3">
    <name type="scientific">Solanum pinnatisectum</name>
    <name type="common">tansyleaf nightshade</name>
    <dbReference type="NCBI Taxonomy" id="50273"/>
    <lineage>
        <taxon>Eukaryota</taxon>
        <taxon>Viridiplantae</taxon>
        <taxon>Streptophyta</taxon>
        <taxon>Embryophyta</taxon>
        <taxon>Tracheophyta</taxon>
        <taxon>Spermatophyta</taxon>
        <taxon>Magnoliopsida</taxon>
        <taxon>eudicotyledons</taxon>
        <taxon>Gunneridae</taxon>
        <taxon>Pentapetalae</taxon>
        <taxon>asterids</taxon>
        <taxon>lamiids</taxon>
        <taxon>Solanales</taxon>
        <taxon>Solanaceae</taxon>
        <taxon>Solanoideae</taxon>
        <taxon>Solaneae</taxon>
        <taxon>Solanum</taxon>
    </lineage>
</organism>
<protein>
    <recommendedName>
        <fullName evidence="1">Reverse transcriptase zinc-binding domain-containing protein</fullName>
    </recommendedName>
</protein>
<dbReference type="InterPro" id="IPR026960">
    <property type="entry name" value="RVT-Znf"/>
</dbReference>
<name>A0AAV9K3R1_9SOLN</name>
<dbReference type="AlphaFoldDB" id="A0AAV9K3R1"/>
<sequence>MYVNLLPIHPKVTWKQLVLHPKIHPRYKFILWMAIQKCLAIVERLQKFGINVPPNCALCGQHLETFSHLFFDCEVTRRIWRRMLQWMGYDKQIQDWDNEAKWMSQVARRQGGQVEITSCLFAMTVHKVWKARNFIQFQQKPFLSEVIIKDIVIHIHIRGRNSIAWREFLQRVTHYPI</sequence>
<reference evidence="2 3" key="1">
    <citation type="submission" date="2023-10" db="EMBL/GenBank/DDBJ databases">
        <title>Genome-Wide Identification Analysis in wild type Solanum Pinnatisectum Reveals Some Genes Defensing Phytophthora Infestans.</title>
        <authorList>
            <person name="Sun C."/>
        </authorList>
    </citation>
    <scope>NUCLEOTIDE SEQUENCE [LARGE SCALE GENOMIC DNA]</scope>
    <source>
        <strain evidence="2">LQN</strain>
        <tissue evidence="2">Leaf</tissue>
    </source>
</reference>
<dbReference type="Pfam" id="PF13966">
    <property type="entry name" value="zf-RVT"/>
    <property type="match status" value="1"/>
</dbReference>
<comment type="caution">
    <text evidence="2">The sequence shown here is derived from an EMBL/GenBank/DDBJ whole genome shotgun (WGS) entry which is preliminary data.</text>
</comment>
<dbReference type="EMBL" id="JAWPEI010000024">
    <property type="protein sequence ID" value="KAK4707195.1"/>
    <property type="molecule type" value="Genomic_DNA"/>
</dbReference>
<proteinExistence type="predicted"/>
<feature type="domain" description="Reverse transcriptase zinc-binding" evidence="1">
    <location>
        <begin position="2"/>
        <end position="80"/>
    </location>
</feature>
<dbReference type="PANTHER" id="PTHR33116">
    <property type="entry name" value="REVERSE TRANSCRIPTASE ZINC-BINDING DOMAIN-CONTAINING PROTEIN-RELATED-RELATED"/>
    <property type="match status" value="1"/>
</dbReference>
<keyword evidence="3" id="KW-1185">Reference proteome</keyword>
<dbReference type="Proteomes" id="UP001311915">
    <property type="component" value="Unassembled WGS sequence"/>
</dbReference>
<gene>
    <name evidence="2" type="ORF">R3W88_033247</name>
</gene>
<evidence type="ECO:0000313" key="2">
    <source>
        <dbReference type="EMBL" id="KAK4707195.1"/>
    </source>
</evidence>